<dbReference type="EMBL" id="JPMI01000054">
    <property type="protein sequence ID" value="KFA93448.1"/>
    <property type="molecule type" value="Genomic_DNA"/>
</dbReference>
<organism evidence="2 3">
    <name type="scientific">Archangium violaceum Cb vi76</name>
    <dbReference type="NCBI Taxonomy" id="1406225"/>
    <lineage>
        <taxon>Bacteria</taxon>
        <taxon>Pseudomonadati</taxon>
        <taxon>Myxococcota</taxon>
        <taxon>Myxococcia</taxon>
        <taxon>Myxococcales</taxon>
        <taxon>Cystobacterineae</taxon>
        <taxon>Archangiaceae</taxon>
        <taxon>Archangium</taxon>
    </lineage>
</organism>
<protein>
    <submittedName>
        <fullName evidence="2">Uncharacterized protein</fullName>
    </submittedName>
</protein>
<reference evidence="2 3" key="1">
    <citation type="submission" date="2014-07" db="EMBL/GenBank/DDBJ databases">
        <title>Draft Genome Sequence of Gephyronic Acid Producer, Cystobacter violaceus Strain Cb vi76.</title>
        <authorList>
            <person name="Stevens D.C."/>
            <person name="Young J."/>
            <person name="Carmichael R."/>
            <person name="Tan J."/>
            <person name="Taylor R.E."/>
        </authorList>
    </citation>
    <scope>NUCLEOTIDE SEQUENCE [LARGE SCALE GENOMIC DNA]</scope>
    <source>
        <strain evidence="2 3">Cb vi76</strain>
    </source>
</reference>
<proteinExistence type="predicted"/>
<dbReference type="Proteomes" id="UP000028547">
    <property type="component" value="Unassembled WGS sequence"/>
</dbReference>
<evidence type="ECO:0000256" key="1">
    <source>
        <dbReference type="SAM" id="MobiDB-lite"/>
    </source>
</evidence>
<evidence type="ECO:0000313" key="2">
    <source>
        <dbReference type="EMBL" id="KFA93448.1"/>
    </source>
</evidence>
<feature type="region of interest" description="Disordered" evidence="1">
    <location>
        <begin position="208"/>
        <end position="236"/>
    </location>
</feature>
<evidence type="ECO:0000313" key="3">
    <source>
        <dbReference type="Proteomes" id="UP000028547"/>
    </source>
</evidence>
<comment type="caution">
    <text evidence="2">The sequence shown here is derived from an EMBL/GenBank/DDBJ whole genome shotgun (WGS) entry which is preliminary data.</text>
</comment>
<gene>
    <name evidence="2" type="ORF">Q664_09185</name>
</gene>
<name>A0A084SYB3_9BACT</name>
<sequence>MRGARLALDDFMRPVPGDSPPPDARTYLGATHEAFAALGWRFEGFFQKVPPGEAPQADFSLWLSPDGTTLGAVVASRAAKDPVERTVLVSLDATGKVVTTNDLPGTGDQLGGASSMATLLHAAPAELQAFHQQRLQVEARSPLSTWQSGQVLEALRELSERSVARWVRSGDAWWKPESPGEYGYTPKGAWRYARQAVRSVHDVGATQRERLKLPRLGSPGASATRSGPPPGILPKSSRARGIFNTVALGVCLWFVVRYWCEPPPNPPRAVPAMPLPAGPAPSEGSR</sequence>
<accession>A0A084SYB3</accession>
<feature type="compositionally biased region" description="Pro residues" evidence="1">
    <location>
        <begin position="267"/>
        <end position="279"/>
    </location>
</feature>
<feature type="region of interest" description="Disordered" evidence="1">
    <location>
        <begin position="267"/>
        <end position="286"/>
    </location>
</feature>
<dbReference type="AlphaFoldDB" id="A0A084SYB3"/>